<dbReference type="SUPFAM" id="SSF52540">
    <property type="entry name" value="P-loop containing nucleoside triphosphate hydrolases"/>
    <property type="match status" value="1"/>
</dbReference>
<dbReference type="SMART" id="SM00173">
    <property type="entry name" value="RAS"/>
    <property type="match status" value="1"/>
</dbReference>
<dbReference type="InParanoid" id="A0A6P5JVK9"/>
<organism evidence="10 11">
    <name type="scientific">Phascolarctos cinereus</name>
    <name type="common">Koala</name>
    <dbReference type="NCBI Taxonomy" id="38626"/>
    <lineage>
        <taxon>Eukaryota</taxon>
        <taxon>Metazoa</taxon>
        <taxon>Chordata</taxon>
        <taxon>Craniata</taxon>
        <taxon>Vertebrata</taxon>
        <taxon>Euteleostomi</taxon>
        <taxon>Mammalia</taxon>
        <taxon>Metatheria</taxon>
        <taxon>Diprotodontia</taxon>
        <taxon>Phascolarctidae</taxon>
        <taxon>Phascolarctos</taxon>
    </lineage>
</organism>
<dbReference type="GO" id="GO:0003925">
    <property type="term" value="F:G protein activity"/>
    <property type="evidence" value="ECO:0007669"/>
    <property type="project" value="UniProtKB-EC"/>
</dbReference>
<comment type="similarity">
    <text evidence="2">Belongs to the small GTPase superfamily. Ras family.</text>
</comment>
<dbReference type="GO" id="GO:0005525">
    <property type="term" value="F:GTP binding"/>
    <property type="evidence" value="ECO:0007669"/>
    <property type="project" value="UniProtKB-KW"/>
</dbReference>
<comment type="subcellular location">
    <subcellularLocation>
        <location evidence="1">Cell membrane</location>
    </subcellularLocation>
</comment>
<dbReference type="EC" id="3.6.5.2" evidence="3"/>
<dbReference type="PRINTS" id="PR00449">
    <property type="entry name" value="RASTRNSFRMNG"/>
</dbReference>
<evidence type="ECO:0000256" key="9">
    <source>
        <dbReference type="ARBA" id="ARBA00048098"/>
    </source>
</evidence>
<dbReference type="GeneID" id="110203410"/>
<dbReference type="OMA" id="FTPCHIM"/>
<evidence type="ECO:0000256" key="6">
    <source>
        <dbReference type="ARBA" id="ARBA00022801"/>
    </source>
</evidence>
<keyword evidence="6" id="KW-0378">Hydrolase</keyword>
<dbReference type="KEGG" id="pcw:110203410"/>
<dbReference type="Gene3D" id="3.40.50.300">
    <property type="entry name" value="P-loop containing nucleotide triphosphate hydrolases"/>
    <property type="match status" value="1"/>
</dbReference>
<gene>
    <name evidence="11" type="primary">LOC110203410</name>
</gene>
<dbReference type="InterPro" id="IPR001806">
    <property type="entry name" value="Small_GTPase"/>
</dbReference>
<dbReference type="PROSITE" id="PS51421">
    <property type="entry name" value="RAS"/>
    <property type="match status" value="1"/>
</dbReference>
<evidence type="ECO:0000256" key="7">
    <source>
        <dbReference type="ARBA" id="ARBA00023134"/>
    </source>
</evidence>
<keyword evidence="4" id="KW-1003">Cell membrane</keyword>
<dbReference type="AlphaFoldDB" id="A0A6P5JVK9"/>
<dbReference type="SMART" id="SM00174">
    <property type="entry name" value="RHO"/>
    <property type="match status" value="1"/>
</dbReference>
<evidence type="ECO:0000256" key="2">
    <source>
        <dbReference type="ARBA" id="ARBA00008344"/>
    </source>
</evidence>
<evidence type="ECO:0000313" key="10">
    <source>
        <dbReference type="Proteomes" id="UP000515140"/>
    </source>
</evidence>
<dbReference type="InterPro" id="IPR027417">
    <property type="entry name" value="P-loop_NTPase"/>
</dbReference>
<reference evidence="11" key="1">
    <citation type="submission" date="2025-08" db="UniProtKB">
        <authorList>
            <consortium name="RefSeq"/>
        </authorList>
    </citation>
    <scope>IDENTIFICATION</scope>
    <source>
        <tissue evidence="11">Spleen</tissue>
    </source>
</reference>
<keyword evidence="8" id="KW-0472">Membrane</keyword>
<evidence type="ECO:0000313" key="11">
    <source>
        <dbReference type="RefSeq" id="XP_020835566.1"/>
    </source>
</evidence>
<keyword evidence="5" id="KW-0547">Nucleotide-binding</keyword>
<dbReference type="NCBIfam" id="TIGR00231">
    <property type="entry name" value="small_GTP"/>
    <property type="match status" value="1"/>
</dbReference>
<evidence type="ECO:0000256" key="5">
    <source>
        <dbReference type="ARBA" id="ARBA00022741"/>
    </source>
</evidence>
<proteinExistence type="inferred from homology"/>
<dbReference type="InterPro" id="IPR020849">
    <property type="entry name" value="Small_GTPase_Ras-type"/>
</dbReference>
<dbReference type="FunFam" id="3.40.50.300:FF:000343">
    <property type="entry name" value="Ras family gtpase"/>
    <property type="match status" value="1"/>
</dbReference>
<keyword evidence="10" id="KW-1185">Reference proteome</keyword>
<dbReference type="Proteomes" id="UP000515140">
    <property type="component" value="Unplaced"/>
</dbReference>
<name>A0A6P5JVK9_PHACI</name>
<protein>
    <recommendedName>
        <fullName evidence="3">small monomeric GTPase</fullName>
        <ecNumber evidence="3">3.6.5.2</ecNumber>
    </recommendedName>
</protein>
<keyword evidence="7" id="KW-0342">GTP-binding</keyword>
<evidence type="ECO:0000256" key="4">
    <source>
        <dbReference type="ARBA" id="ARBA00022475"/>
    </source>
</evidence>
<dbReference type="Pfam" id="PF00071">
    <property type="entry name" value="Ras"/>
    <property type="match status" value="1"/>
</dbReference>
<dbReference type="PANTHER" id="PTHR24070">
    <property type="entry name" value="RAS, DI-RAS, AND RHEB FAMILY MEMBERS OF SMALL GTPASE SUPERFAMILY"/>
    <property type="match status" value="1"/>
</dbReference>
<dbReference type="GO" id="GO:0007165">
    <property type="term" value="P:signal transduction"/>
    <property type="evidence" value="ECO:0007669"/>
    <property type="project" value="InterPro"/>
</dbReference>
<comment type="catalytic activity">
    <reaction evidence="9">
        <text>GTP + H2O = GDP + phosphate + H(+)</text>
        <dbReference type="Rhea" id="RHEA:19669"/>
        <dbReference type="ChEBI" id="CHEBI:15377"/>
        <dbReference type="ChEBI" id="CHEBI:15378"/>
        <dbReference type="ChEBI" id="CHEBI:37565"/>
        <dbReference type="ChEBI" id="CHEBI:43474"/>
        <dbReference type="ChEBI" id="CHEBI:58189"/>
        <dbReference type="EC" id="3.6.5.2"/>
    </reaction>
</comment>
<evidence type="ECO:0000256" key="1">
    <source>
        <dbReference type="ARBA" id="ARBA00004236"/>
    </source>
</evidence>
<dbReference type="InterPro" id="IPR005225">
    <property type="entry name" value="Small_GTP-bd"/>
</dbReference>
<dbReference type="PROSITE" id="PS51419">
    <property type="entry name" value="RAB"/>
    <property type="match status" value="1"/>
</dbReference>
<dbReference type="GO" id="GO:0005886">
    <property type="term" value="C:plasma membrane"/>
    <property type="evidence" value="ECO:0007669"/>
    <property type="project" value="UniProtKB-SubCell"/>
</dbReference>
<accession>A0A6P5JVK9</accession>
<evidence type="ECO:0000256" key="8">
    <source>
        <dbReference type="ARBA" id="ARBA00023136"/>
    </source>
</evidence>
<dbReference type="RefSeq" id="XP_020835566.1">
    <property type="nucleotide sequence ID" value="XM_020979907.1"/>
</dbReference>
<evidence type="ECO:0000256" key="3">
    <source>
        <dbReference type="ARBA" id="ARBA00011984"/>
    </source>
</evidence>
<dbReference type="SMART" id="SM00175">
    <property type="entry name" value="RAB"/>
    <property type="match status" value="1"/>
</dbReference>
<sequence>MSAVSTIRRRNKLTRMSYKLVVMGSSSVGKSALTVQLVKNCFVPDHDPTIEDSYRTQLIVDGQACQLDILDTTGNEELLSRRQQFMRWGEGFLCVYAVDDIKSFVDVNIFRDQLRRIRDADRIPFVLVANKVDLGGGQVTSALGQEAAKSYKVPFVETSAQTRQGVEHAFQQLVREVQRARVEALRVVPEPPRRSQSCACTLM</sequence>